<dbReference type="InterPro" id="IPR048538">
    <property type="entry name" value="Rrn7_cyclin_C"/>
</dbReference>
<keyword evidence="4" id="KW-0863">Zinc-finger</keyword>
<dbReference type="GO" id="GO:0001164">
    <property type="term" value="F:RNA polymerase I core promoter sequence-specific DNA binding"/>
    <property type="evidence" value="ECO:0007669"/>
    <property type="project" value="EnsemblFungi"/>
</dbReference>
<evidence type="ECO:0000256" key="8">
    <source>
        <dbReference type="ARBA" id="ARBA00023163"/>
    </source>
</evidence>
<accession>A0A0C7NB50</accession>
<feature type="domain" description="RRN7-type" evidence="10">
    <location>
        <begin position="5"/>
        <end position="37"/>
    </location>
</feature>
<dbReference type="GO" id="GO:0070860">
    <property type="term" value="C:RNA polymerase I core factor complex"/>
    <property type="evidence" value="ECO:0007669"/>
    <property type="project" value="EnsemblFungi"/>
</dbReference>
<dbReference type="GO" id="GO:0017025">
    <property type="term" value="F:TBP-class protein binding"/>
    <property type="evidence" value="ECO:0007669"/>
    <property type="project" value="EnsemblFungi"/>
</dbReference>
<evidence type="ECO:0000256" key="2">
    <source>
        <dbReference type="ARBA" id="ARBA00006899"/>
    </source>
</evidence>
<dbReference type="Pfam" id="PF11781">
    <property type="entry name" value="Zn_ribbon_RRN7"/>
    <property type="match status" value="1"/>
</dbReference>
<gene>
    <name evidence="13" type="ORF">LALA0_S06e03334g</name>
</gene>
<evidence type="ECO:0000256" key="4">
    <source>
        <dbReference type="ARBA" id="ARBA00022771"/>
    </source>
</evidence>
<dbReference type="InterPro" id="IPR021752">
    <property type="entry name" value="TF_Rrn7_Zf"/>
</dbReference>
<keyword evidence="5" id="KW-0862">Zinc</keyword>
<dbReference type="PANTHER" id="PTHR31576:SF2">
    <property type="entry name" value="TATA BOX-BINDING PROTEIN-ASSOCIATED FACTOR RNA POLYMERASE I SUBUNIT B"/>
    <property type="match status" value="1"/>
</dbReference>
<evidence type="ECO:0000256" key="9">
    <source>
        <dbReference type="ARBA" id="ARBA00023242"/>
    </source>
</evidence>
<reference evidence="13 14" key="1">
    <citation type="submission" date="2014-12" db="EMBL/GenBank/DDBJ databases">
        <authorList>
            <person name="Neuveglise Cecile"/>
        </authorList>
    </citation>
    <scope>NUCLEOTIDE SEQUENCE [LARGE SCALE GENOMIC DNA]</scope>
    <source>
        <strain evidence="13 14">CBS 12615</strain>
    </source>
</reference>
<comment type="subcellular location">
    <subcellularLocation>
        <location evidence="1">Nucleus</location>
        <location evidence="1">Nucleolus</location>
    </subcellularLocation>
</comment>
<dbReference type="Pfam" id="PF20644">
    <property type="entry name" value="Rrn7_cyclin_N"/>
    <property type="match status" value="1"/>
</dbReference>
<dbReference type="STRING" id="1245769.A0A0C7NB50"/>
<keyword evidence="14" id="KW-1185">Reference proteome</keyword>
<dbReference type="GO" id="GO:0008270">
    <property type="term" value="F:zinc ion binding"/>
    <property type="evidence" value="ECO:0007669"/>
    <property type="project" value="UniProtKB-KW"/>
</dbReference>
<dbReference type="GeneID" id="34686243"/>
<evidence type="ECO:0000259" key="10">
    <source>
        <dbReference type="Pfam" id="PF11781"/>
    </source>
</evidence>
<proteinExistence type="inferred from homology"/>
<dbReference type="InterPro" id="IPR033599">
    <property type="entry name" value="TAF1B/Rrn7"/>
</dbReference>
<evidence type="ECO:0000256" key="5">
    <source>
        <dbReference type="ARBA" id="ARBA00022833"/>
    </source>
</evidence>
<feature type="domain" description="Rrn7/TAF1B C-terminal cyclin" evidence="12">
    <location>
        <begin position="231"/>
        <end position="383"/>
    </location>
</feature>
<dbReference type="Pfam" id="PF20645">
    <property type="entry name" value="Rrn7_cyclin_C"/>
    <property type="match status" value="1"/>
</dbReference>
<dbReference type="AlphaFoldDB" id="A0A0C7NB50"/>
<dbReference type="EMBL" id="LN736365">
    <property type="protein sequence ID" value="CEP62767.1"/>
    <property type="molecule type" value="Genomic_DNA"/>
</dbReference>
<protein>
    <submittedName>
        <fullName evidence="13">LALA0S06e03334g1_1</fullName>
    </submittedName>
</protein>
<organism evidence="13 14">
    <name type="scientific">Lachancea lanzarotensis</name>
    <dbReference type="NCBI Taxonomy" id="1245769"/>
    <lineage>
        <taxon>Eukaryota</taxon>
        <taxon>Fungi</taxon>
        <taxon>Dikarya</taxon>
        <taxon>Ascomycota</taxon>
        <taxon>Saccharomycotina</taxon>
        <taxon>Saccharomycetes</taxon>
        <taxon>Saccharomycetales</taxon>
        <taxon>Saccharomycetaceae</taxon>
        <taxon>Lachancea</taxon>
    </lineage>
</organism>
<sequence length="502" mass="58259">MSTFFRGPLCGTDNCRSRLWRIIDGRRTCQYGHVMEGDVEFNDDEDDINSMGVVTRRLNLTTNATGNFRSSMNSQSQSSQKSSEFAKVYGEEADRLFLNCFQHILKLQCRWLIENQKFPPIFRDVVKTMWMRLLKSLDHDESENLETQNETPTERFNYSQNHSRRMGLSLLSTLALLYTAGVHLKLPAFWPDYLRWICSMKLIYFKANMQLPSSWRKSLPNYYLQVLEGGNPPTAAQFYHKLSHTCSRIKISYPITTESLLLKLLLAVRLPPHLFFYTLELMRFTEARTDFCEFGIPEHRRVRDLKLHEYAELRTAAYLILGLRYKLLEMNQFLNSYCTVWLRVSNLGTSDDLLTKTSYGFSSPGSWDQKSTDEYLRWIEHQFLPASSRLEYESQSIDQRIANRKLHALFPLPKESPLPSEVNFKAESSCLNYIQDAYLSIFNGMQESLSDYEVSGDSAQKLASRVEARLVNWVAQQWAVTEPQLNGCVEHLHLSTKARQAA</sequence>
<comment type="similarity">
    <text evidence="2">Belongs to the RRN7/TAF1B family.</text>
</comment>
<dbReference type="RefSeq" id="XP_022628990.1">
    <property type="nucleotide sequence ID" value="XM_022771825.1"/>
</dbReference>
<evidence type="ECO:0000259" key="11">
    <source>
        <dbReference type="Pfam" id="PF20644"/>
    </source>
</evidence>
<evidence type="ECO:0000256" key="1">
    <source>
        <dbReference type="ARBA" id="ARBA00004604"/>
    </source>
</evidence>
<dbReference type="Proteomes" id="UP000054304">
    <property type="component" value="Unassembled WGS sequence"/>
</dbReference>
<dbReference type="PANTHER" id="PTHR31576">
    <property type="entry name" value="TATA BOX-BINDING PROTEIN-ASSOCIATED FACTOR RNA POLYMERASE I SUBUNIT B"/>
    <property type="match status" value="1"/>
</dbReference>
<name>A0A0C7NB50_9SACH</name>
<dbReference type="GO" id="GO:0042790">
    <property type="term" value="P:nucleolar large rRNA transcription by RNA polymerase I"/>
    <property type="evidence" value="ECO:0007669"/>
    <property type="project" value="EnsemblFungi"/>
</dbReference>
<dbReference type="HOGENOM" id="CLU_016553_3_1_1"/>
<keyword evidence="6" id="KW-0805">Transcription regulation</keyword>
<dbReference type="InterPro" id="IPR048540">
    <property type="entry name" value="Rrn7_cyclin_N"/>
</dbReference>
<evidence type="ECO:0000256" key="3">
    <source>
        <dbReference type="ARBA" id="ARBA00022723"/>
    </source>
</evidence>
<keyword evidence="3" id="KW-0479">Metal-binding</keyword>
<feature type="domain" description="Rrn7/TAF1B N-terminal cyclin" evidence="11">
    <location>
        <begin position="101"/>
        <end position="213"/>
    </location>
</feature>
<evidence type="ECO:0000313" key="14">
    <source>
        <dbReference type="Proteomes" id="UP000054304"/>
    </source>
</evidence>
<evidence type="ECO:0000313" key="13">
    <source>
        <dbReference type="EMBL" id="CEP62767.1"/>
    </source>
</evidence>
<keyword evidence="7" id="KW-0238">DNA-binding</keyword>
<dbReference type="OrthoDB" id="428577at2759"/>
<evidence type="ECO:0000259" key="12">
    <source>
        <dbReference type="Pfam" id="PF20645"/>
    </source>
</evidence>
<keyword evidence="9" id="KW-0539">Nucleus</keyword>
<evidence type="ECO:0000256" key="6">
    <source>
        <dbReference type="ARBA" id="ARBA00023015"/>
    </source>
</evidence>
<keyword evidence="8" id="KW-0804">Transcription</keyword>
<evidence type="ECO:0000256" key="7">
    <source>
        <dbReference type="ARBA" id="ARBA00023125"/>
    </source>
</evidence>